<organism evidence="1 2">
    <name type="scientific">Tetrapisispora phaffii (strain ATCC 24235 / CBS 4417 / NBRC 1672 / NRRL Y-8282 / UCD 70-5)</name>
    <name type="common">Yeast</name>
    <name type="synonym">Fabospora phaffii</name>
    <dbReference type="NCBI Taxonomy" id="1071381"/>
    <lineage>
        <taxon>Eukaryota</taxon>
        <taxon>Fungi</taxon>
        <taxon>Dikarya</taxon>
        <taxon>Ascomycota</taxon>
        <taxon>Saccharomycotina</taxon>
        <taxon>Saccharomycetes</taxon>
        <taxon>Saccharomycetales</taxon>
        <taxon>Saccharomycetaceae</taxon>
        <taxon>Tetrapisispora</taxon>
    </lineage>
</organism>
<dbReference type="GO" id="GO:0031207">
    <property type="term" value="C:Sec62/Sec63 complex"/>
    <property type="evidence" value="ECO:0007669"/>
    <property type="project" value="EnsemblFungi"/>
</dbReference>
<dbReference type="OrthoDB" id="433738at2759"/>
<dbReference type="OMA" id="KMYTLAI"/>
<evidence type="ECO:0000313" key="1">
    <source>
        <dbReference type="EMBL" id="CCE63756.1"/>
    </source>
</evidence>
<evidence type="ECO:0000313" key="2">
    <source>
        <dbReference type="Proteomes" id="UP000005666"/>
    </source>
</evidence>
<dbReference type="InterPro" id="IPR011990">
    <property type="entry name" value="TPR-like_helical_dom_sf"/>
</dbReference>
<dbReference type="GeneID" id="11535610"/>
<keyword evidence="2" id="KW-1185">Reference proteome</keyword>
<sequence length="199" mass="22713">MSTDLVYNTNSKQISLDESIGTSDISDATNTNIRQINKLTTAIIAESNPNFTPQPSDNLSKMIKSMFETGIKNLKQNKMQEALKNISLALEMSQRKRAPYEAFQIQLQDMQFMLRQKIDIELILGKNLDAIQDLDMLLNTGMLDPELFLRKTDAYLKLKQYKLAISDCERGLSLFPANPKLRVMLLEAKRRFADYNGDI</sequence>
<protein>
    <submittedName>
        <fullName evidence="1">Uncharacterized protein</fullName>
    </submittedName>
</protein>
<dbReference type="STRING" id="1071381.G8BUH0"/>
<dbReference type="eggNOG" id="ENOG502RZEU">
    <property type="taxonomic scope" value="Eukaryota"/>
</dbReference>
<dbReference type="EMBL" id="HE612861">
    <property type="protein sequence ID" value="CCE63756.1"/>
    <property type="molecule type" value="Genomic_DNA"/>
</dbReference>
<dbReference type="InterPro" id="IPR019734">
    <property type="entry name" value="TPR_rpt"/>
</dbReference>
<gene>
    <name evidence="1" type="primary">TPHA0F02760</name>
    <name evidence="1" type="ordered locus">TPHA_0F02760</name>
</gene>
<proteinExistence type="predicted"/>
<dbReference type="HOGENOM" id="CLU_111698_0_0_1"/>
<dbReference type="RefSeq" id="XP_003686190.1">
    <property type="nucleotide sequence ID" value="XM_003686142.1"/>
</dbReference>
<dbReference type="SUPFAM" id="SSF48452">
    <property type="entry name" value="TPR-like"/>
    <property type="match status" value="1"/>
</dbReference>
<dbReference type="GO" id="GO:0031204">
    <property type="term" value="P:post-translational protein targeting to membrane, translocation"/>
    <property type="evidence" value="ECO:0007669"/>
    <property type="project" value="EnsemblFungi"/>
</dbReference>
<reference evidence="1 2" key="1">
    <citation type="journal article" date="2011" name="Proc. Natl. Acad. Sci. U.S.A.">
        <title>Evolutionary erosion of yeast sex chromosomes by mating-type switching accidents.</title>
        <authorList>
            <person name="Gordon J.L."/>
            <person name="Armisen D."/>
            <person name="Proux-Wera E."/>
            <person name="Oheigeartaigh S.S."/>
            <person name="Byrne K.P."/>
            <person name="Wolfe K.H."/>
        </authorList>
    </citation>
    <scope>NUCLEOTIDE SEQUENCE [LARGE SCALE GENOMIC DNA]</scope>
    <source>
        <strain evidence="2">ATCC 24235 / CBS 4417 / NBRC 1672 / NRRL Y-8282 / UCD 70-5</strain>
    </source>
</reference>
<dbReference type="Gene3D" id="1.25.40.10">
    <property type="entry name" value="Tetratricopeptide repeat domain"/>
    <property type="match status" value="1"/>
</dbReference>
<dbReference type="GO" id="GO:0008320">
    <property type="term" value="F:protein transmembrane transporter activity"/>
    <property type="evidence" value="ECO:0007669"/>
    <property type="project" value="EnsemblFungi"/>
</dbReference>
<accession>G8BUH0</accession>
<dbReference type="SMART" id="SM00028">
    <property type="entry name" value="TPR"/>
    <property type="match status" value="2"/>
</dbReference>
<dbReference type="KEGG" id="tpf:TPHA_0F02760"/>
<dbReference type="GO" id="GO:0071256">
    <property type="term" value="C:translocon complex"/>
    <property type="evidence" value="ECO:0007669"/>
    <property type="project" value="EnsemblFungi"/>
</dbReference>
<dbReference type="Proteomes" id="UP000005666">
    <property type="component" value="Chromosome 6"/>
</dbReference>
<name>G8BUH0_TETPH</name>
<dbReference type="AlphaFoldDB" id="G8BUH0"/>